<dbReference type="CDD" id="cd07484">
    <property type="entry name" value="Peptidases_S8_Thermitase_like"/>
    <property type="match status" value="1"/>
</dbReference>
<dbReference type="GO" id="GO:0005576">
    <property type="term" value="C:extracellular region"/>
    <property type="evidence" value="ECO:0007669"/>
    <property type="project" value="UniProtKB-SubCell"/>
</dbReference>
<comment type="subcellular location">
    <subcellularLocation>
        <location evidence="1">Secreted</location>
    </subcellularLocation>
</comment>
<dbReference type="Gene3D" id="3.40.50.200">
    <property type="entry name" value="Peptidase S8/S53 domain"/>
    <property type="match status" value="1"/>
</dbReference>
<evidence type="ECO:0000259" key="8">
    <source>
        <dbReference type="Pfam" id="PF00082"/>
    </source>
</evidence>
<name>A0A939T2L6_9ACTN</name>
<sequence length="307" mass="31420">MVLATLVACGSDDKADPMAGKQWGLDAMKLPDAWKTTKGKDVVIAVVDTGTDTGHPDLKDHIVKGYDFVSGDDDPKDQNGHGTHVSGIAAAVTDNGVGIAGDAPDAKIMPVRALDTLGSGDNQTITKAIMWAADHGAKVINLSLGESGLMSRFLKGGVLNAAFTYAYGKGAVVVAAAGNDSTFKQPYQVTTPVLIVGASDQDGKPASFSNFGAQQAVSAPGVHILSTLPTYKTQETLKNTSGYGYLDGTSMAAPQVSGLAALLIAQGRSPAQTMQIIRQTAKNPSGDARLGLGIVDAAAAVGAPKDK</sequence>
<keyword evidence="5 7" id="KW-0378">Hydrolase</keyword>
<evidence type="ECO:0000256" key="6">
    <source>
        <dbReference type="ARBA" id="ARBA00022825"/>
    </source>
</evidence>
<gene>
    <name evidence="9" type="ORF">J4573_06975</name>
</gene>
<evidence type="ECO:0000256" key="3">
    <source>
        <dbReference type="ARBA" id="ARBA00022525"/>
    </source>
</evidence>
<evidence type="ECO:0000256" key="2">
    <source>
        <dbReference type="ARBA" id="ARBA00011073"/>
    </source>
</evidence>
<dbReference type="Proteomes" id="UP000669179">
    <property type="component" value="Unassembled WGS sequence"/>
</dbReference>
<dbReference type="GO" id="GO:0004252">
    <property type="term" value="F:serine-type endopeptidase activity"/>
    <property type="evidence" value="ECO:0007669"/>
    <property type="project" value="UniProtKB-UniRule"/>
</dbReference>
<comment type="similarity">
    <text evidence="2 7">Belongs to the peptidase S8 family.</text>
</comment>
<proteinExistence type="inferred from homology"/>
<dbReference type="InterPro" id="IPR034084">
    <property type="entry name" value="Thermitase-like_dom"/>
</dbReference>
<dbReference type="AlphaFoldDB" id="A0A939T2L6"/>
<protein>
    <submittedName>
        <fullName evidence="9">Peptidase S8</fullName>
    </submittedName>
</protein>
<dbReference type="SUPFAM" id="SSF52743">
    <property type="entry name" value="Subtilisin-like"/>
    <property type="match status" value="1"/>
</dbReference>
<evidence type="ECO:0000256" key="1">
    <source>
        <dbReference type="ARBA" id="ARBA00004613"/>
    </source>
</evidence>
<evidence type="ECO:0000313" key="10">
    <source>
        <dbReference type="Proteomes" id="UP000669179"/>
    </source>
</evidence>
<dbReference type="PROSITE" id="PS51892">
    <property type="entry name" value="SUBTILASE"/>
    <property type="match status" value="1"/>
</dbReference>
<dbReference type="PROSITE" id="PS00138">
    <property type="entry name" value="SUBTILASE_SER"/>
    <property type="match status" value="1"/>
</dbReference>
<keyword evidence="4 7" id="KW-0645">Protease</keyword>
<dbReference type="InterPro" id="IPR036852">
    <property type="entry name" value="Peptidase_S8/S53_dom_sf"/>
</dbReference>
<dbReference type="RefSeq" id="WP_208254402.1">
    <property type="nucleotide sequence ID" value="NZ_JAGEOJ010000002.1"/>
</dbReference>
<feature type="domain" description="Peptidase S8/S53" evidence="8">
    <location>
        <begin position="39"/>
        <end position="288"/>
    </location>
</feature>
<dbReference type="InterPro" id="IPR000209">
    <property type="entry name" value="Peptidase_S8/S53_dom"/>
</dbReference>
<evidence type="ECO:0000313" key="9">
    <source>
        <dbReference type="EMBL" id="MBO2446828.1"/>
    </source>
</evidence>
<feature type="active site" description="Charge relay system" evidence="7">
    <location>
        <position position="48"/>
    </location>
</feature>
<organism evidence="9 10">
    <name type="scientific">Actinomadura barringtoniae</name>
    <dbReference type="NCBI Taxonomy" id="1427535"/>
    <lineage>
        <taxon>Bacteria</taxon>
        <taxon>Bacillati</taxon>
        <taxon>Actinomycetota</taxon>
        <taxon>Actinomycetes</taxon>
        <taxon>Streptosporangiales</taxon>
        <taxon>Thermomonosporaceae</taxon>
        <taxon>Actinomadura</taxon>
    </lineage>
</organism>
<keyword evidence="3" id="KW-0964">Secreted</keyword>
<evidence type="ECO:0000256" key="5">
    <source>
        <dbReference type="ARBA" id="ARBA00022801"/>
    </source>
</evidence>
<dbReference type="PROSITE" id="PS00137">
    <property type="entry name" value="SUBTILASE_HIS"/>
    <property type="match status" value="1"/>
</dbReference>
<keyword evidence="6 7" id="KW-0720">Serine protease</keyword>
<dbReference type="InterPro" id="IPR015500">
    <property type="entry name" value="Peptidase_S8_subtilisin-rel"/>
</dbReference>
<dbReference type="Pfam" id="PF00082">
    <property type="entry name" value="Peptidase_S8"/>
    <property type="match status" value="1"/>
</dbReference>
<evidence type="ECO:0000256" key="4">
    <source>
        <dbReference type="ARBA" id="ARBA00022670"/>
    </source>
</evidence>
<dbReference type="GO" id="GO:0006508">
    <property type="term" value="P:proteolysis"/>
    <property type="evidence" value="ECO:0007669"/>
    <property type="project" value="UniProtKB-KW"/>
</dbReference>
<dbReference type="EMBL" id="JAGEOJ010000002">
    <property type="protein sequence ID" value="MBO2446828.1"/>
    <property type="molecule type" value="Genomic_DNA"/>
</dbReference>
<reference evidence="9" key="1">
    <citation type="submission" date="2021-03" db="EMBL/GenBank/DDBJ databases">
        <authorList>
            <person name="Kanchanasin P."/>
            <person name="Saeng-In P."/>
            <person name="Phongsopitanun W."/>
            <person name="Yuki M."/>
            <person name="Kudo T."/>
            <person name="Ohkuma M."/>
            <person name="Tanasupawat S."/>
        </authorList>
    </citation>
    <scope>NUCLEOTIDE SEQUENCE</scope>
    <source>
        <strain evidence="9">GKU 128</strain>
    </source>
</reference>
<evidence type="ECO:0000256" key="7">
    <source>
        <dbReference type="PROSITE-ProRule" id="PRU01240"/>
    </source>
</evidence>
<dbReference type="InterPro" id="IPR050131">
    <property type="entry name" value="Peptidase_S8_subtilisin-like"/>
</dbReference>
<comment type="caution">
    <text evidence="9">The sequence shown here is derived from an EMBL/GenBank/DDBJ whole genome shotgun (WGS) entry which is preliminary data.</text>
</comment>
<keyword evidence="10" id="KW-1185">Reference proteome</keyword>
<dbReference type="InterPro" id="IPR023828">
    <property type="entry name" value="Peptidase_S8_Ser-AS"/>
</dbReference>
<feature type="active site" description="Charge relay system" evidence="7">
    <location>
        <position position="250"/>
    </location>
</feature>
<dbReference type="PRINTS" id="PR00723">
    <property type="entry name" value="SUBTILISIN"/>
</dbReference>
<dbReference type="PANTHER" id="PTHR43806">
    <property type="entry name" value="PEPTIDASE S8"/>
    <property type="match status" value="1"/>
</dbReference>
<accession>A0A939T2L6</accession>
<dbReference type="PANTHER" id="PTHR43806:SF11">
    <property type="entry name" value="CEREVISIN-RELATED"/>
    <property type="match status" value="1"/>
</dbReference>
<feature type="active site" description="Charge relay system" evidence="7">
    <location>
        <position position="81"/>
    </location>
</feature>
<dbReference type="InterPro" id="IPR022398">
    <property type="entry name" value="Peptidase_S8_His-AS"/>
</dbReference>